<name>A0A0L7RCY6_9HYME</name>
<dbReference type="AlphaFoldDB" id="A0A0L7RCY6"/>
<organism evidence="1 2">
    <name type="scientific">Habropoda laboriosa</name>
    <dbReference type="NCBI Taxonomy" id="597456"/>
    <lineage>
        <taxon>Eukaryota</taxon>
        <taxon>Metazoa</taxon>
        <taxon>Ecdysozoa</taxon>
        <taxon>Arthropoda</taxon>
        <taxon>Hexapoda</taxon>
        <taxon>Insecta</taxon>
        <taxon>Pterygota</taxon>
        <taxon>Neoptera</taxon>
        <taxon>Endopterygota</taxon>
        <taxon>Hymenoptera</taxon>
        <taxon>Apocrita</taxon>
        <taxon>Aculeata</taxon>
        <taxon>Apoidea</taxon>
        <taxon>Anthophila</taxon>
        <taxon>Apidae</taxon>
        <taxon>Habropoda</taxon>
    </lineage>
</organism>
<accession>A0A0L7RCY6</accession>
<protein>
    <submittedName>
        <fullName evidence="1">Uncharacterized protein</fullName>
    </submittedName>
</protein>
<sequence>MGPQETKDERRAIYFGPLFRSSAESGLRGCLARTLADEELPRDGCRTKPYIASRRSQGSIVPFAEITSLRA</sequence>
<evidence type="ECO:0000313" key="1">
    <source>
        <dbReference type="EMBL" id="KOC68621.1"/>
    </source>
</evidence>
<reference evidence="1 2" key="1">
    <citation type="submission" date="2015-07" db="EMBL/GenBank/DDBJ databases">
        <title>The genome of Habropoda laboriosa.</title>
        <authorList>
            <person name="Pan H."/>
            <person name="Kapheim K."/>
        </authorList>
    </citation>
    <scope>NUCLEOTIDE SEQUENCE [LARGE SCALE GENOMIC DNA]</scope>
    <source>
        <strain evidence="1">0110345459</strain>
    </source>
</reference>
<gene>
    <name evidence="1" type="ORF">WH47_06412</name>
</gene>
<evidence type="ECO:0000313" key="2">
    <source>
        <dbReference type="Proteomes" id="UP000053825"/>
    </source>
</evidence>
<keyword evidence="2" id="KW-1185">Reference proteome</keyword>
<proteinExistence type="predicted"/>
<dbReference type="EMBL" id="KQ414615">
    <property type="protein sequence ID" value="KOC68621.1"/>
    <property type="molecule type" value="Genomic_DNA"/>
</dbReference>
<dbReference type="Proteomes" id="UP000053825">
    <property type="component" value="Unassembled WGS sequence"/>
</dbReference>